<accession>A0A437STC3</accession>
<organism evidence="2 3">
    <name type="scientific">Lactobacillus xujianguonis</name>
    <dbReference type="NCBI Taxonomy" id="2495899"/>
    <lineage>
        <taxon>Bacteria</taxon>
        <taxon>Bacillati</taxon>
        <taxon>Bacillota</taxon>
        <taxon>Bacilli</taxon>
        <taxon>Lactobacillales</taxon>
        <taxon>Lactobacillaceae</taxon>
        <taxon>Lactobacillus</taxon>
    </lineage>
</organism>
<feature type="region of interest" description="Disordered" evidence="1">
    <location>
        <begin position="82"/>
        <end position="114"/>
    </location>
</feature>
<reference evidence="2 3" key="1">
    <citation type="submission" date="2018-12" db="EMBL/GenBank/DDBJ databases">
        <authorList>
            <person name="Meng J."/>
        </authorList>
    </citation>
    <scope>NUCLEOTIDE SEQUENCE [LARGE SCALE GENOMIC DNA]</scope>
    <source>
        <strain evidence="2 3">HT111-2</strain>
    </source>
</reference>
<dbReference type="EMBL" id="RXIA01000028">
    <property type="protein sequence ID" value="RVU70180.1"/>
    <property type="molecule type" value="Genomic_DNA"/>
</dbReference>
<dbReference type="RefSeq" id="WP_103661456.1">
    <property type="nucleotide sequence ID" value="NZ_ML136896.1"/>
</dbReference>
<name>A0A437STC3_9LACO</name>
<evidence type="ECO:0000256" key="1">
    <source>
        <dbReference type="SAM" id="MobiDB-lite"/>
    </source>
</evidence>
<dbReference type="AlphaFoldDB" id="A0A437STC3"/>
<keyword evidence="3" id="KW-1185">Reference proteome</keyword>
<evidence type="ECO:0000313" key="2">
    <source>
        <dbReference type="EMBL" id="RVU70180.1"/>
    </source>
</evidence>
<dbReference type="Proteomes" id="UP000288291">
    <property type="component" value="Unassembled WGS sequence"/>
</dbReference>
<gene>
    <name evidence="2" type="ORF">EJK17_09110</name>
</gene>
<proteinExistence type="predicted"/>
<evidence type="ECO:0000313" key="3">
    <source>
        <dbReference type="Proteomes" id="UP000288291"/>
    </source>
</evidence>
<comment type="caution">
    <text evidence="2">The sequence shown here is derived from an EMBL/GenBank/DDBJ whole genome shotgun (WGS) entry which is preliminary data.</text>
</comment>
<sequence length="114" mass="12888">MKKLLTFAAGVVLGVIYHEELKDGYDKLKAAYEEGNKSFDGEKIAKTLEDHIEKSLIDDYKEDLNAPDGWYYDKDSHTYRPDVHHDDNYSAGKGHITDNDGSFNYHKGDDGSDA</sequence>
<protein>
    <submittedName>
        <fullName evidence="2">Uncharacterized protein</fullName>
    </submittedName>
</protein>